<proteinExistence type="predicted"/>
<evidence type="ECO:0000256" key="1">
    <source>
        <dbReference type="SAM" id="MobiDB-lite"/>
    </source>
</evidence>
<name>A0A5D3BH24_CUCMM</name>
<accession>A0A5D3BH24</accession>
<feature type="compositionally biased region" description="Low complexity" evidence="1">
    <location>
        <begin position="1"/>
        <end position="14"/>
    </location>
</feature>
<evidence type="ECO:0000313" key="2">
    <source>
        <dbReference type="EMBL" id="TYJ98339.1"/>
    </source>
</evidence>
<organism evidence="2 3">
    <name type="scientific">Cucumis melo var. makuwa</name>
    <name type="common">Oriental melon</name>
    <dbReference type="NCBI Taxonomy" id="1194695"/>
    <lineage>
        <taxon>Eukaryota</taxon>
        <taxon>Viridiplantae</taxon>
        <taxon>Streptophyta</taxon>
        <taxon>Embryophyta</taxon>
        <taxon>Tracheophyta</taxon>
        <taxon>Spermatophyta</taxon>
        <taxon>Magnoliopsida</taxon>
        <taxon>eudicotyledons</taxon>
        <taxon>Gunneridae</taxon>
        <taxon>Pentapetalae</taxon>
        <taxon>rosids</taxon>
        <taxon>fabids</taxon>
        <taxon>Cucurbitales</taxon>
        <taxon>Cucurbitaceae</taxon>
        <taxon>Benincaseae</taxon>
        <taxon>Cucumis</taxon>
    </lineage>
</organism>
<comment type="caution">
    <text evidence="2">The sequence shown here is derived from an EMBL/GenBank/DDBJ whole genome shotgun (WGS) entry which is preliminary data.</text>
</comment>
<protein>
    <submittedName>
        <fullName evidence="2">Ty3-gypsy retrotransposon protein</fullName>
    </submittedName>
</protein>
<reference evidence="2 3" key="1">
    <citation type="submission" date="2019-08" db="EMBL/GenBank/DDBJ databases">
        <title>Draft genome sequences of two oriental melons (Cucumis melo L. var makuwa).</title>
        <authorList>
            <person name="Kwon S.-Y."/>
        </authorList>
    </citation>
    <scope>NUCLEOTIDE SEQUENCE [LARGE SCALE GENOMIC DNA]</scope>
    <source>
        <strain evidence="3">cv. Chang Bougi</strain>
        <tissue evidence="2">Leaf</tissue>
    </source>
</reference>
<sequence length="214" mass="24284">MTSKKVASKSSVPSDAYIGPITRSRSKGITQEQDQGSTIAQIILSQLMESLKVGIVIKKNPLYDNSDSASSKSKKEAHPGMMSDIMADITAEAVMVEMERKINLLMKVVEERVHEITTLREHMRTRETVESSQTSVLQDMIVNSIKAQYEGPPQTSFMYSKLYTMIFDNLRMLLEYQLENARSRGDQLVRQFAQSVKGNAFEWYTDQKPKVIYS</sequence>
<evidence type="ECO:0000313" key="3">
    <source>
        <dbReference type="Proteomes" id="UP000321947"/>
    </source>
</evidence>
<gene>
    <name evidence="2" type="ORF">E5676_scaffold232G00650</name>
</gene>
<dbReference type="AlphaFoldDB" id="A0A5D3BH24"/>
<feature type="region of interest" description="Disordered" evidence="1">
    <location>
        <begin position="1"/>
        <end position="35"/>
    </location>
</feature>
<dbReference type="EMBL" id="SSTD01018108">
    <property type="protein sequence ID" value="TYJ98339.1"/>
    <property type="molecule type" value="Genomic_DNA"/>
</dbReference>
<dbReference type="Proteomes" id="UP000321947">
    <property type="component" value="Unassembled WGS sequence"/>
</dbReference>